<evidence type="ECO:0000256" key="2">
    <source>
        <dbReference type="ARBA" id="ARBA00023125"/>
    </source>
</evidence>
<dbReference type="SUPFAM" id="SSF46689">
    <property type="entry name" value="Homeodomain-like"/>
    <property type="match status" value="1"/>
</dbReference>
<dbReference type="PANTHER" id="PTHR30514:SF10">
    <property type="entry name" value="MURR_RPIR FAMILY TRANSCRIPTIONAL REGULATOR"/>
    <property type="match status" value="1"/>
</dbReference>
<dbReference type="Proteomes" id="UP000190626">
    <property type="component" value="Unassembled WGS sequence"/>
</dbReference>
<dbReference type="InterPro" id="IPR035472">
    <property type="entry name" value="RpiR-like_SIS"/>
</dbReference>
<dbReference type="PANTHER" id="PTHR30514">
    <property type="entry name" value="GLUCOKINASE"/>
    <property type="match status" value="1"/>
</dbReference>
<feature type="domain" description="SIS" evidence="5">
    <location>
        <begin position="131"/>
        <end position="272"/>
    </location>
</feature>
<evidence type="ECO:0000313" key="6">
    <source>
        <dbReference type="EMBL" id="OPH56368.1"/>
    </source>
</evidence>
<dbReference type="AlphaFoldDB" id="A0A1V4HHV8"/>
<dbReference type="Pfam" id="PF01380">
    <property type="entry name" value="SIS"/>
    <property type="match status" value="1"/>
</dbReference>
<keyword evidence="2" id="KW-0238">DNA-binding</keyword>
<dbReference type="Pfam" id="PF01418">
    <property type="entry name" value="HTH_6"/>
    <property type="match status" value="1"/>
</dbReference>
<dbReference type="GO" id="GO:1901135">
    <property type="term" value="P:carbohydrate derivative metabolic process"/>
    <property type="evidence" value="ECO:0007669"/>
    <property type="project" value="InterPro"/>
</dbReference>
<dbReference type="GO" id="GO:0003700">
    <property type="term" value="F:DNA-binding transcription factor activity"/>
    <property type="evidence" value="ECO:0007669"/>
    <property type="project" value="InterPro"/>
</dbReference>
<dbReference type="InterPro" id="IPR046348">
    <property type="entry name" value="SIS_dom_sf"/>
</dbReference>
<evidence type="ECO:0000259" key="5">
    <source>
        <dbReference type="PROSITE" id="PS51464"/>
    </source>
</evidence>
<reference evidence="7" key="1">
    <citation type="submission" date="2016-07" db="EMBL/GenBank/DDBJ databases">
        <authorList>
            <person name="Florea S."/>
            <person name="Webb J.S."/>
            <person name="Jaromczyk J."/>
            <person name="Schardl C.L."/>
        </authorList>
    </citation>
    <scope>NUCLEOTIDE SEQUENCE [LARGE SCALE GENOMIC DNA]</scope>
    <source>
        <strain evidence="7">CY1</strain>
    </source>
</reference>
<dbReference type="InterPro" id="IPR036388">
    <property type="entry name" value="WH-like_DNA-bd_sf"/>
</dbReference>
<keyword evidence="3" id="KW-0804">Transcription</keyword>
<evidence type="ECO:0000256" key="3">
    <source>
        <dbReference type="ARBA" id="ARBA00023163"/>
    </source>
</evidence>
<evidence type="ECO:0000259" key="4">
    <source>
        <dbReference type="PROSITE" id="PS51071"/>
    </source>
</evidence>
<evidence type="ECO:0000256" key="1">
    <source>
        <dbReference type="ARBA" id="ARBA00023015"/>
    </source>
</evidence>
<dbReference type="SUPFAM" id="SSF53697">
    <property type="entry name" value="SIS domain"/>
    <property type="match status" value="1"/>
</dbReference>
<protein>
    <submittedName>
        <fullName evidence="6">RpiR family transcriptional regulator</fullName>
    </submittedName>
</protein>
<dbReference type="InterPro" id="IPR000281">
    <property type="entry name" value="HTH_RpiR"/>
</dbReference>
<name>A0A1V4HHV8_9BACL</name>
<accession>A0A1V4HHV8</accession>
<evidence type="ECO:0000313" key="7">
    <source>
        <dbReference type="Proteomes" id="UP000190626"/>
    </source>
</evidence>
<dbReference type="Gene3D" id="1.10.10.10">
    <property type="entry name" value="Winged helix-like DNA-binding domain superfamily/Winged helix DNA-binding domain"/>
    <property type="match status" value="1"/>
</dbReference>
<organism evidence="6 7">
    <name type="scientific">Paenibacillus ferrarius</name>
    <dbReference type="NCBI Taxonomy" id="1469647"/>
    <lineage>
        <taxon>Bacteria</taxon>
        <taxon>Bacillati</taxon>
        <taxon>Bacillota</taxon>
        <taxon>Bacilli</taxon>
        <taxon>Bacillales</taxon>
        <taxon>Paenibacillaceae</taxon>
        <taxon>Paenibacillus</taxon>
    </lineage>
</organism>
<proteinExistence type="predicted"/>
<dbReference type="InterPro" id="IPR047640">
    <property type="entry name" value="RpiR-like"/>
</dbReference>
<dbReference type="GO" id="GO:0003677">
    <property type="term" value="F:DNA binding"/>
    <property type="evidence" value="ECO:0007669"/>
    <property type="project" value="UniProtKB-KW"/>
</dbReference>
<keyword evidence="1" id="KW-0805">Transcription regulation</keyword>
<sequence>MAENHLAESLSGGLIMLKEIAEQLPPSERKIAVYILENPHEAIRSTANELGELSATSASAVIRLCKSLGLSGFQELKLRVAGDMRNTSEADFTDFASHESQQSIVQKITNNSIRSLQETAEIMNYEALSKAVEVLQHAGRIHFYGIGASGVIAQDAHLKFVRINPSTTSSIDFHLSAMMVAQMGPQDVVIGISFSGETYEVGKVLELAKHRGAVAISLTSYGLSPISEIADINLYVSSKQEEVFRSAATSSRLAQLHIIDILFMCVLTANYDKSIQLLDEVRVGINFVKQQSKK</sequence>
<dbReference type="InterPro" id="IPR001347">
    <property type="entry name" value="SIS_dom"/>
</dbReference>
<dbReference type="CDD" id="cd05013">
    <property type="entry name" value="SIS_RpiR"/>
    <property type="match status" value="1"/>
</dbReference>
<dbReference type="PROSITE" id="PS51464">
    <property type="entry name" value="SIS"/>
    <property type="match status" value="1"/>
</dbReference>
<dbReference type="EMBL" id="MBTG01000016">
    <property type="protein sequence ID" value="OPH56368.1"/>
    <property type="molecule type" value="Genomic_DNA"/>
</dbReference>
<dbReference type="GO" id="GO:0097367">
    <property type="term" value="F:carbohydrate derivative binding"/>
    <property type="evidence" value="ECO:0007669"/>
    <property type="project" value="InterPro"/>
</dbReference>
<dbReference type="PROSITE" id="PS51071">
    <property type="entry name" value="HTH_RPIR"/>
    <property type="match status" value="1"/>
</dbReference>
<dbReference type="RefSeq" id="WP_244209085.1">
    <property type="nucleotide sequence ID" value="NZ_MBTG01000016.1"/>
</dbReference>
<gene>
    <name evidence="6" type="ORF">BC351_28135</name>
</gene>
<dbReference type="STRING" id="1469647.BC351_28135"/>
<dbReference type="InterPro" id="IPR009057">
    <property type="entry name" value="Homeodomain-like_sf"/>
</dbReference>
<dbReference type="Gene3D" id="3.40.50.10490">
    <property type="entry name" value="Glucose-6-phosphate isomerase like protein, domain 1"/>
    <property type="match status" value="1"/>
</dbReference>
<keyword evidence="7" id="KW-1185">Reference proteome</keyword>
<feature type="domain" description="HTH rpiR-type" evidence="4">
    <location>
        <begin position="11"/>
        <end position="87"/>
    </location>
</feature>
<comment type="caution">
    <text evidence="6">The sequence shown here is derived from an EMBL/GenBank/DDBJ whole genome shotgun (WGS) entry which is preliminary data.</text>
</comment>